<comment type="caution">
    <text evidence="1">The sequence shown here is derived from an EMBL/GenBank/DDBJ whole genome shotgun (WGS) entry which is preliminary data.</text>
</comment>
<reference evidence="2" key="1">
    <citation type="journal article" date="2019" name="Int. J. Syst. Evol. Microbiol.">
        <title>The Global Catalogue of Microorganisms (GCM) 10K type strain sequencing project: providing services to taxonomists for standard genome sequencing and annotation.</title>
        <authorList>
            <consortium name="The Broad Institute Genomics Platform"/>
            <consortium name="The Broad Institute Genome Sequencing Center for Infectious Disease"/>
            <person name="Wu L."/>
            <person name="Ma J."/>
        </authorList>
    </citation>
    <scope>NUCLEOTIDE SEQUENCE [LARGE SCALE GENOMIC DNA]</scope>
    <source>
        <strain evidence="2">JCM 3106</strain>
    </source>
</reference>
<sequence>MPPGIATPGEPLHCVDHVGKPVDEVTAMLRERGVTVSYTAHGEPSGFTPPGDWYVHDGVMSADGQALLPAGAEPGPLSGPAPEPGC</sequence>
<proteinExistence type="predicted"/>
<organism evidence="1 2">
    <name type="scientific">Streptosporangium longisporum</name>
    <dbReference type="NCBI Taxonomy" id="46187"/>
    <lineage>
        <taxon>Bacteria</taxon>
        <taxon>Bacillati</taxon>
        <taxon>Actinomycetota</taxon>
        <taxon>Actinomycetes</taxon>
        <taxon>Streptosporangiales</taxon>
        <taxon>Streptosporangiaceae</taxon>
        <taxon>Streptosporangium</taxon>
    </lineage>
</organism>
<dbReference type="Proteomes" id="UP001499930">
    <property type="component" value="Unassembled WGS sequence"/>
</dbReference>
<evidence type="ECO:0000313" key="2">
    <source>
        <dbReference type="Proteomes" id="UP001499930"/>
    </source>
</evidence>
<name>A0ABP6LGM2_9ACTN</name>
<dbReference type="RefSeq" id="WP_344907793.1">
    <property type="nucleotide sequence ID" value="NZ_BAAAWD010000031.1"/>
</dbReference>
<protein>
    <recommendedName>
        <fullName evidence="3">PASTA domain-containing protein</fullName>
    </recommendedName>
</protein>
<keyword evidence="2" id="KW-1185">Reference proteome</keyword>
<gene>
    <name evidence="1" type="ORF">GCM10017559_82400</name>
</gene>
<evidence type="ECO:0008006" key="3">
    <source>
        <dbReference type="Google" id="ProtNLM"/>
    </source>
</evidence>
<dbReference type="EMBL" id="BAAAWD010000031">
    <property type="protein sequence ID" value="GAA3041219.1"/>
    <property type="molecule type" value="Genomic_DNA"/>
</dbReference>
<accession>A0ABP6LGM2</accession>
<evidence type="ECO:0000313" key="1">
    <source>
        <dbReference type="EMBL" id="GAA3041219.1"/>
    </source>
</evidence>